<sequence length="106" mass="10922">MIRFLIRAIGYFALAGAFVSATVDGTRSIASAALTWTSIGAALDRAAPAAQAWMQAGLGRVHPALWDSGAALLLRAPLALALLGLGLLLVRLAADPEPVVGYAPRD</sequence>
<dbReference type="EMBL" id="CP157484">
    <property type="protein sequence ID" value="XBO39216.1"/>
    <property type="molecule type" value="Genomic_DNA"/>
</dbReference>
<protein>
    <submittedName>
        <fullName evidence="2">Uncharacterized protein</fullName>
    </submittedName>
</protein>
<reference evidence="2" key="1">
    <citation type="submission" date="2024-05" db="EMBL/GenBank/DDBJ databases">
        <authorList>
            <person name="Kim S."/>
            <person name="Heo J."/>
            <person name="Choi H."/>
            <person name="Choi Y."/>
            <person name="Kwon S.-W."/>
            <person name="Kim Y."/>
        </authorList>
    </citation>
    <scope>NUCLEOTIDE SEQUENCE</scope>
    <source>
        <strain evidence="2">KACC 23698</strain>
    </source>
</reference>
<keyword evidence="1" id="KW-0812">Transmembrane</keyword>
<feature type="transmembrane region" description="Helical" evidence="1">
    <location>
        <begin position="70"/>
        <end position="90"/>
    </location>
</feature>
<name>A0AAU7JG99_9HYPH</name>
<evidence type="ECO:0000256" key="1">
    <source>
        <dbReference type="SAM" id="Phobius"/>
    </source>
</evidence>
<dbReference type="AlphaFoldDB" id="A0AAU7JG99"/>
<keyword evidence="1" id="KW-0472">Membrane</keyword>
<gene>
    <name evidence="2" type="ORF">ABEG18_00020</name>
</gene>
<dbReference type="RefSeq" id="WP_406856054.1">
    <property type="nucleotide sequence ID" value="NZ_CP157484.1"/>
</dbReference>
<keyword evidence="1" id="KW-1133">Transmembrane helix</keyword>
<organism evidence="2">
    <name type="scientific">Alsobacter sp. KACC 23698</name>
    <dbReference type="NCBI Taxonomy" id="3149229"/>
    <lineage>
        <taxon>Bacteria</taxon>
        <taxon>Pseudomonadati</taxon>
        <taxon>Pseudomonadota</taxon>
        <taxon>Alphaproteobacteria</taxon>
        <taxon>Hyphomicrobiales</taxon>
        <taxon>Alsobacteraceae</taxon>
        <taxon>Alsobacter</taxon>
    </lineage>
</organism>
<accession>A0AAU7JG99</accession>
<proteinExistence type="predicted"/>
<evidence type="ECO:0000313" key="2">
    <source>
        <dbReference type="EMBL" id="XBO39216.1"/>
    </source>
</evidence>